<sequence>MHNLFRLFGMVHDFLLVGSLYNARWSTFAFSRQSISSSIHCLISCLTLLYKAFSNFRRHRSFFLLHPLHIEMKMLIILNSICSKPLKQRSTEAKESFTLHFVCAGQKRTRS</sequence>
<organism evidence="1 2">
    <name type="scientific">Clitoria ternatea</name>
    <name type="common">Butterfly pea</name>
    <dbReference type="NCBI Taxonomy" id="43366"/>
    <lineage>
        <taxon>Eukaryota</taxon>
        <taxon>Viridiplantae</taxon>
        <taxon>Streptophyta</taxon>
        <taxon>Embryophyta</taxon>
        <taxon>Tracheophyta</taxon>
        <taxon>Spermatophyta</taxon>
        <taxon>Magnoliopsida</taxon>
        <taxon>eudicotyledons</taxon>
        <taxon>Gunneridae</taxon>
        <taxon>Pentapetalae</taxon>
        <taxon>rosids</taxon>
        <taxon>fabids</taxon>
        <taxon>Fabales</taxon>
        <taxon>Fabaceae</taxon>
        <taxon>Papilionoideae</taxon>
        <taxon>50 kb inversion clade</taxon>
        <taxon>NPAAA clade</taxon>
        <taxon>indigoferoid/millettioid clade</taxon>
        <taxon>Phaseoleae</taxon>
        <taxon>Clitoria</taxon>
    </lineage>
</organism>
<evidence type="ECO:0000313" key="2">
    <source>
        <dbReference type="Proteomes" id="UP001359559"/>
    </source>
</evidence>
<reference evidence="1 2" key="1">
    <citation type="submission" date="2024-01" db="EMBL/GenBank/DDBJ databases">
        <title>The genomes of 5 underutilized Papilionoideae crops provide insights into root nodulation and disease resistance.</title>
        <authorList>
            <person name="Yuan L."/>
        </authorList>
    </citation>
    <scope>NUCLEOTIDE SEQUENCE [LARGE SCALE GENOMIC DNA]</scope>
    <source>
        <strain evidence="1">LY-2023</strain>
        <tissue evidence="1">Leaf</tissue>
    </source>
</reference>
<dbReference type="EMBL" id="JAYKXN010000005">
    <property type="protein sequence ID" value="KAK7286711.1"/>
    <property type="molecule type" value="Genomic_DNA"/>
</dbReference>
<accession>A0AAN9IV20</accession>
<protein>
    <submittedName>
        <fullName evidence="1">Uncharacterized protein</fullName>
    </submittedName>
</protein>
<keyword evidence="2" id="KW-1185">Reference proteome</keyword>
<gene>
    <name evidence="1" type="ORF">RJT34_21910</name>
</gene>
<evidence type="ECO:0000313" key="1">
    <source>
        <dbReference type="EMBL" id="KAK7286711.1"/>
    </source>
</evidence>
<comment type="caution">
    <text evidence="1">The sequence shown here is derived from an EMBL/GenBank/DDBJ whole genome shotgun (WGS) entry which is preliminary data.</text>
</comment>
<name>A0AAN9IV20_CLITE</name>
<dbReference type="AlphaFoldDB" id="A0AAN9IV20"/>
<proteinExistence type="predicted"/>
<dbReference type="Proteomes" id="UP001359559">
    <property type="component" value="Unassembled WGS sequence"/>
</dbReference>